<dbReference type="GO" id="GO:0004075">
    <property type="term" value="F:biotin carboxylase activity"/>
    <property type="evidence" value="ECO:0007669"/>
    <property type="project" value="UniProtKB-EC"/>
</dbReference>
<dbReference type="PANTHER" id="PTHR18866:SF33">
    <property type="entry name" value="METHYLCROTONOYL-COA CARBOXYLASE SUBUNIT ALPHA, MITOCHONDRIAL-RELATED"/>
    <property type="match status" value="1"/>
</dbReference>
<dbReference type="OrthoDB" id="9763189at2"/>
<comment type="subunit">
    <text evidence="4">Acetyl-CoA carboxylase is a heterohexamer of biotin carboxyl carrier protein, biotin carboxylase and the two subunits of carboxyl transferase in a 2:2 complex.</text>
</comment>
<dbReference type="InterPro" id="IPR011053">
    <property type="entry name" value="Single_hybrid_motif"/>
</dbReference>
<proteinExistence type="predicted"/>
<feature type="domain" description="ATP-grasp" evidence="14">
    <location>
        <begin position="122"/>
        <end position="319"/>
    </location>
</feature>
<dbReference type="SUPFAM" id="SSF52440">
    <property type="entry name" value="PreATP-grasp domain"/>
    <property type="match status" value="1"/>
</dbReference>
<feature type="domain" description="Biotin carboxylation" evidence="15">
    <location>
        <begin position="3"/>
        <end position="448"/>
    </location>
</feature>
<dbReference type="InterPro" id="IPR011764">
    <property type="entry name" value="Biotin_carboxylation_dom"/>
</dbReference>
<keyword evidence="7 12" id="KW-0547">Nucleotide-binding</keyword>
<evidence type="ECO:0000256" key="4">
    <source>
        <dbReference type="ARBA" id="ARBA00011750"/>
    </source>
</evidence>
<dbReference type="Gene3D" id="2.40.50.100">
    <property type="match status" value="1"/>
</dbReference>
<evidence type="ECO:0000256" key="5">
    <source>
        <dbReference type="ARBA" id="ARBA00017242"/>
    </source>
</evidence>
<dbReference type="KEGG" id="osg:BST96_16510"/>
<comment type="function">
    <text evidence="2">This protein is a component of the acetyl coenzyme A carboxylase complex; first, biotin carboxylase catalyzes the carboxylation of the carrier protein and then the transcarboxylase transfers the carboxyl group to form malonyl-CoA.</text>
</comment>
<gene>
    <name evidence="16" type="ORF">BST96_16510</name>
</gene>
<dbReference type="GO" id="GO:0046872">
    <property type="term" value="F:metal ion binding"/>
    <property type="evidence" value="ECO:0007669"/>
    <property type="project" value="InterPro"/>
</dbReference>
<comment type="cofactor">
    <cofactor evidence="1">
        <name>biotin</name>
        <dbReference type="ChEBI" id="CHEBI:57586"/>
    </cofactor>
</comment>
<dbReference type="GO" id="GO:0005524">
    <property type="term" value="F:ATP binding"/>
    <property type="evidence" value="ECO:0007669"/>
    <property type="project" value="UniProtKB-UniRule"/>
</dbReference>
<evidence type="ECO:0000313" key="16">
    <source>
        <dbReference type="EMBL" id="ARN75565.1"/>
    </source>
</evidence>
<keyword evidence="6" id="KW-0436">Ligase</keyword>
<protein>
    <recommendedName>
        <fullName evidence="5">Biotin carboxylase</fullName>
    </recommendedName>
    <alternativeName>
        <fullName evidence="10">Acetyl-coenzyme A carboxylase biotin carboxylase subunit A</fullName>
    </alternativeName>
</protein>
<dbReference type="STRING" id="716816.BST96_16510"/>
<dbReference type="SUPFAM" id="SSF56059">
    <property type="entry name" value="Glutathione synthetase ATP-binding domain-like"/>
    <property type="match status" value="1"/>
</dbReference>
<evidence type="ECO:0000256" key="12">
    <source>
        <dbReference type="PROSITE-ProRule" id="PRU00409"/>
    </source>
</evidence>
<dbReference type="SUPFAM" id="SSF51230">
    <property type="entry name" value="Single hybrid motif"/>
    <property type="match status" value="1"/>
</dbReference>
<dbReference type="PROSITE" id="PS50975">
    <property type="entry name" value="ATP_GRASP"/>
    <property type="match status" value="1"/>
</dbReference>
<dbReference type="PROSITE" id="PS50968">
    <property type="entry name" value="BIOTINYL_LIPOYL"/>
    <property type="match status" value="1"/>
</dbReference>
<dbReference type="RefSeq" id="WP_085759746.1">
    <property type="nucleotide sequence ID" value="NZ_CP019343.1"/>
</dbReference>
<dbReference type="InterPro" id="IPR000089">
    <property type="entry name" value="Biotin_lipoyl"/>
</dbReference>
<dbReference type="FunFam" id="3.40.50.20:FF:000010">
    <property type="entry name" value="Propionyl-CoA carboxylase subunit alpha"/>
    <property type="match status" value="1"/>
</dbReference>
<keyword evidence="8 12" id="KW-0067">ATP-binding</keyword>
<dbReference type="InterPro" id="IPR011054">
    <property type="entry name" value="Rudment_hybrid_motif"/>
</dbReference>
<dbReference type="Pfam" id="PF00364">
    <property type="entry name" value="Biotin_lipoyl"/>
    <property type="match status" value="1"/>
</dbReference>
<evidence type="ECO:0000259" key="13">
    <source>
        <dbReference type="PROSITE" id="PS50968"/>
    </source>
</evidence>
<reference evidence="16 17" key="1">
    <citation type="submission" date="2016-11" db="EMBL/GenBank/DDBJ databases">
        <title>Trade-off between light-utilization and light-protection in marine flavobacteria.</title>
        <authorList>
            <person name="Kumagai Y."/>
        </authorList>
    </citation>
    <scope>NUCLEOTIDE SEQUENCE [LARGE SCALE GENOMIC DNA]</scope>
    <source>
        <strain evidence="16 17">NBRC 107125</strain>
    </source>
</reference>
<dbReference type="InterPro" id="IPR001882">
    <property type="entry name" value="Biotin_BS"/>
</dbReference>
<dbReference type="PROSITE" id="PS00867">
    <property type="entry name" value="CPSASE_2"/>
    <property type="match status" value="1"/>
</dbReference>
<dbReference type="Proteomes" id="UP000193450">
    <property type="component" value="Chromosome"/>
</dbReference>
<evidence type="ECO:0000259" key="14">
    <source>
        <dbReference type="PROSITE" id="PS50975"/>
    </source>
</evidence>
<evidence type="ECO:0000256" key="6">
    <source>
        <dbReference type="ARBA" id="ARBA00022598"/>
    </source>
</evidence>
<feature type="domain" description="Lipoyl-binding" evidence="13">
    <location>
        <begin position="584"/>
        <end position="660"/>
    </location>
</feature>
<dbReference type="PROSITE" id="PS00188">
    <property type="entry name" value="BIOTIN"/>
    <property type="match status" value="1"/>
</dbReference>
<evidence type="ECO:0000259" key="15">
    <source>
        <dbReference type="PROSITE" id="PS50979"/>
    </source>
</evidence>
<evidence type="ECO:0000256" key="9">
    <source>
        <dbReference type="ARBA" id="ARBA00023267"/>
    </source>
</evidence>
<dbReference type="PANTHER" id="PTHR18866">
    <property type="entry name" value="CARBOXYLASE:PYRUVATE/ACETYL-COA/PROPIONYL-COA CARBOXYLASE"/>
    <property type="match status" value="1"/>
</dbReference>
<dbReference type="InterPro" id="IPR011761">
    <property type="entry name" value="ATP-grasp"/>
</dbReference>
<evidence type="ECO:0000256" key="1">
    <source>
        <dbReference type="ARBA" id="ARBA00001953"/>
    </source>
</evidence>
<dbReference type="InterPro" id="IPR005479">
    <property type="entry name" value="CPAse_ATP-bd"/>
</dbReference>
<accession>A0A1X9NI99</accession>
<evidence type="ECO:0000256" key="11">
    <source>
        <dbReference type="ARBA" id="ARBA00048600"/>
    </source>
</evidence>
<dbReference type="InterPro" id="IPR005481">
    <property type="entry name" value="BC-like_N"/>
</dbReference>
<sequence length="662" mass="71146">MRRFNSILVANRGEIAVRVISTAKQLGYRTVAVYSEADADAIHVKMADDAIAIGPSPANESYLVIDNILAAAKAAGAEAIHPGYGFLSENAEFAKACEQADLVFIGPSAESIALMGNKAEAKRHMIKAQVPCVPGYEEKDQTDEVLMAAAENIGYPIMAKAAAGGGGRGMSLVHKAEDLVEALRSARSVALNSFGSDEMILEKAIINPRHVEIQIFADTQGNVIHLGERDCSVQRRHQKVVEEAPCPVMSDKLRESMGAAAVEAARAINYRGAGTVEFLLDDQGHFYFLEMNTRLQVEHPVTELITGQDLVAMQIQVAQGQALSLSQQDIQFNGHAMEVRLYAEDPAKGFLPRTGQIALWQAAVGEGVRIDSGIDSGQAISPYYDPMLAKVIAWGPDRETARHRLMAALKNTLLFGTTSNKRFLIDILERETFAKGLATTAFIDQEFSKADLKNSSVSTNTAAIAAVIQYALEQQQAMQASLNVADDLLNWSSTGHMASRYVYQFAKQSFDLLVSPTATNCYQVALNDQALVLELLNLGENTARLRINGVGQTVYFLMPEPGVLLLSVEGANIECRNELAFSASAEAVAGDGQLLAPMHGVMQELLVSVGDAVKQGQRVAVVEAMKMQHDIVADIDGTIEAVAVAEGSQVAANDILIAIAGC</sequence>
<dbReference type="Pfam" id="PF00289">
    <property type="entry name" value="Biotin_carb_N"/>
    <property type="match status" value="1"/>
</dbReference>
<dbReference type="Pfam" id="PF02786">
    <property type="entry name" value="CPSase_L_D2"/>
    <property type="match status" value="1"/>
</dbReference>
<dbReference type="FunFam" id="3.30.470.20:FF:000028">
    <property type="entry name" value="Methylcrotonoyl-CoA carboxylase subunit alpha, mitochondrial"/>
    <property type="match status" value="1"/>
</dbReference>
<dbReference type="SMART" id="SM00878">
    <property type="entry name" value="Biotin_carb_C"/>
    <property type="match status" value="1"/>
</dbReference>
<dbReference type="EMBL" id="CP019343">
    <property type="protein sequence ID" value="ARN75565.1"/>
    <property type="molecule type" value="Genomic_DNA"/>
</dbReference>
<evidence type="ECO:0000256" key="7">
    <source>
        <dbReference type="ARBA" id="ARBA00022741"/>
    </source>
</evidence>
<dbReference type="SUPFAM" id="SSF51246">
    <property type="entry name" value="Rudiment single hybrid motif"/>
    <property type="match status" value="1"/>
</dbReference>
<keyword evidence="9" id="KW-0092">Biotin</keyword>
<dbReference type="InterPro" id="IPR005482">
    <property type="entry name" value="Biotin_COase_C"/>
</dbReference>
<dbReference type="InterPro" id="IPR050856">
    <property type="entry name" value="Biotin_carboxylase_complex"/>
</dbReference>
<evidence type="ECO:0000256" key="8">
    <source>
        <dbReference type="ARBA" id="ARBA00022840"/>
    </source>
</evidence>
<dbReference type="PROSITE" id="PS50979">
    <property type="entry name" value="BC"/>
    <property type="match status" value="1"/>
</dbReference>
<comment type="pathway">
    <text evidence="3">Lipid metabolism; malonyl-CoA biosynthesis; malonyl-CoA from acetyl-CoA: step 1/1.</text>
</comment>
<dbReference type="NCBIfam" id="NF006367">
    <property type="entry name" value="PRK08591.1"/>
    <property type="match status" value="1"/>
</dbReference>
<dbReference type="Gene3D" id="3.30.470.20">
    <property type="entry name" value="ATP-grasp fold, B domain"/>
    <property type="match status" value="1"/>
</dbReference>
<evidence type="ECO:0000256" key="3">
    <source>
        <dbReference type="ARBA" id="ARBA00004956"/>
    </source>
</evidence>
<comment type="catalytic activity">
    <reaction evidence="11">
        <text>N(6)-biotinyl-L-lysyl-[protein] + hydrogencarbonate + ATP = N(6)-carboxybiotinyl-L-lysyl-[protein] + ADP + phosphate + H(+)</text>
        <dbReference type="Rhea" id="RHEA:13501"/>
        <dbReference type="Rhea" id="RHEA-COMP:10505"/>
        <dbReference type="Rhea" id="RHEA-COMP:10506"/>
        <dbReference type="ChEBI" id="CHEBI:15378"/>
        <dbReference type="ChEBI" id="CHEBI:17544"/>
        <dbReference type="ChEBI" id="CHEBI:30616"/>
        <dbReference type="ChEBI" id="CHEBI:43474"/>
        <dbReference type="ChEBI" id="CHEBI:83144"/>
        <dbReference type="ChEBI" id="CHEBI:83145"/>
        <dbReference type="ChEBI" id="CHEBI:456216"/>
        <dbReference type="EC" id="6.3.4.14"/>
    </reaction>
</comment>
<dbReference type="Pfam" id="PF02785">
    <property type="entry name" value="Biotin_carb_C"/>
    <property type="match status" value="1"/>
</dbReference>
<keyword evidence="17" id="KW-1185">Reference proteome</keyword>
<organism evidence="16 17">
    <name type="scientific">Oceanicoccus sagamiensis</name>
    <dbReference type="NCBI Taxonomy" id="716816"/>
    <lineage>
        <taxon>Bacteria</taxon>
        <taxon>Pseudomonadati</taxon>
        <taxon>Pseudomonadota</taxon>
        <taxon>Gammaproteobacteria</taxon>
        <taxon>Cellvibrionales</taxon>
        <taxon>Spongiibacteraceae</taxon>
        <taxon>Oceanicoccus</taxon>
    </lineage>
</organism>
<evidence type="ECO:0000256" key="10">
    <source>
        <dbReference type="ARBA" id="ARBA00033786"/>
    </source>
</evidence>
<dbReference type="InterPro" id="IPR016185">
    <property type="entry name" value="PreATP-grasp_dom_sf"/>
</dbReference>
<dbReference type="CDD" id="cd06850">
    <property type="entry name" value="biotinyl_domain"/>
    <property type="match status" value="1"/>
</dbReference>
<dbReference type="AlphaFoldDB" id="A0A1X9NI99"/>
<name>A0A1X9NI99_9GAMM</name>
<evidence type="ECO:0000313" key="17">
    <source>
        <dbReference type="Proteomes" id="UP000193450"/>
    </source>
</evidence>
<evidence type="ECO:0000256" key="2">
    <source>
        <dbReference type="ARBA" id="ARBA00003761"/>
    </source>
</evidence>